<feature type="transmembrane region" description="Helical" evidence="5">
    <location>
        <begin position="12"/>
        <end position="32"/>
    </location>
</feature>
<keyword evidence="7" id="KW-1185">Reference proteome</keyword>
<evidence type="ECO:0000256" key="1">
    <source>
        <dbReference type="ARBA" id="ARBA00004141"/>
    </source>
</evidence>
<dbReference type="Proteomes" id="UP000276128">
    <property type="component" value="Unassembled WGS sequence"/>
</dbReference>
<dbReference type="RefSeq" id="WP_126143120.1">
    <property type="nucleotide sequence ID" value="NZ_RXHU01000064.1"/>
</dbReference>
<feature type="transmembrane region" description="Helical" evidence="5">
    <location>
        <begin position="73"/>
        <end position="91"/>
    </location>
</feature>
<dbReference type="GO" id="GO:0016020">
    <property type="term" value="C:membrane"/>
    <property type="evidence" value="ECO:0007669"/>
    <property type="project" value="UniProtKB-SubCell"/>
</dbReference>
<dbReference type="InterPro" id="IPR032808">
    <property type="entry name" value="DoxX"/>
</dbReference>
<gene>
    <name evidence="6" type="ORF">EJQ19_20535</name>
</gene>
<dbReference type="Pfam" id="PF13564">
    <property type="entry name" value="DoxX_2"/>
    <property type="match status" value="1"/>
</dbReference>
<reference evidence="6 7" key="1">
    <citation type="submission" date="2018-12" db="EMBL/GenBank/DDBJ databases">
        <title>Bacillus ochoae sp. nov., Paenibacillus whitsoniae sp. nov., Paenibacillus spiritus sp. nov. Isolated from the Mars Exploration Rover during spacecraft assembly.</title>
        <authorList>
            <person name="Seuylemezian A."/>
            <person name="Vaishampayan P."/>
        </authorList>
    </citation>
    <scope>NUCLEOTIDE SEQUENCE [LARGE SCALE GENOMIC DNA]</scope>
    <source>
        <strain evidence="6 7">MER 54</strain>
    </source>
</reference>
<organism evidence="6 7">
    <name type="scientific">Paenibacillus whitsoniae</name>
    <dbReference type="NCBI Taxonomy" id="2496558"/>
    <lineage>
        <taxon>Bacteria</taxon>
        <taxon>Bacillati</taxon>
        <taxon>Bacillota</taxon>
        <taxon>Bacilli</taxon>
        <taxon>Bacillales</taxon>
        <taxon>Paenibacillaceae</taxon>
        <taxon>Paenibacillus</taxon>
    </lineage>
</organism>
<keyword evidence="3 5" id="KW-1133">Transmembrane helix</keyword>
<accession>A0A3S0CSN0</accession>
<protein>
    <submittedName>
        <fullName evidence="6">DoxX family protein</fullName>
    </submittedName>
</protein>
<comment type="subcellular location">
    <subcellularLocation>
        <location evidence="1">Membrane</location>
        <topology evidence="1">Multi-pass membrane protein</topology>
    </subcellularLocation>
</comment>
<dbReference type="AlphaFoldDB" id="A0A3S0CSN0"/>
<evidence type="ECO:0000313" key="7">
    <source>
        <dbReference type="Proteomes" id="UP000276128"/>
    </source>
</evidence>
<proteinExistence type="predicted"/>
<evidence type="ECO:0000256" key="5">
    <source>
        <dbReference type="SAM" id="Phobius"/>
    </source>
</evidence>
<evidence type="ECO:0000313" key="6">
    <source>
        <dbReference type="EMBL" id="RTE07838.1"/>
    </source>
</evidence>
<evidence type="ECO:0000256" key="4">
    <source>
        <dbReference type="ARBA" id="ARBA00023136"/>
    </source>
</evidence>
<sequence>MAIEISKGRLWAARILSGIVILFMLFDGIGKIIKPKEVIEGTLSLGFAEDHLAVISVLSLVCTILYAIPRTRFLGALLLTGFLGGAVAAQLRVDNPLWSNTLFPVYFAIIAWAPIWLMDGRFRNLIWSSK</sequence>
<name>A0A3S0CSN0_9BACL</name>
<dbReference type="EMBL" id="RXHU01000064">
    <property type="protein sequence ID" value="RTE07838.1"/>
    <property type="molecule type" value="Genomic_DNA"/>
</dbReference>
<feature type="transmembrane region" description="Helical" evidence="5">
    <location>
        <begin position="97"/>
        <end position="117"/>
    </location>
</feature>
<comment type="caution">
    <text evidence="6">The sequence shown here is derived from an EMBL/GenBank/DDBJ whole genome shotgun (WGS) entry which is preliminary data.</text>
</comment>
<keyword evidence="2 5" id="KW-0812">Transmembrane</keyword>
<dbReference type="OrthoDB" id="9811373at2"/>
<evidence type="ECO:0000256" key="3">
    <source>
        <dbReference type="ARBA" id="ARBA00022989"/>
    </source>
</evidence>
<keyword evidence="4 5" id="KW-0472">Membrane</keyword>
<evidence type="ECO:0000256" key="2">
    <source>
        <dbReference type="ARBA" id="ARBA00022692"/>
    </source>
</evidence>
<feature type="transmembrane region" description="Helical" evidence="5">
    <location>
        <begin position="52"/>
        <end position="68"/>
    </location>
</feature>